<name>A0A9E7JIZ0_9LILI</name>
<evidence type="ECO:0000259" key="3">
    <source>
        <dbReference type="Pfam" id="PF14432"/>
    </source>
</evidence>
<dbReference type="Pfam" id="PF00106">
    <property type="entry name" value="adh_short"/>
    <property type="match status" value="1"/>
</dbReference>
<feature type="domain" description="DYW" evidence="3">
    <location>
        <begin position="922"/>
        <end position="1005"/>
    </location>
</feature>
<dbReference type="InterPro" id="IPR011990">
    <property type="entry name" value="TPR-like_helical_dom_sf"/>
</dbReference>
<dbReference type="InterPro" id="IPR046849">
    <property type="entry name" value="E2_motif"/>
</dbReference>
<dbReference type="AlphaFoldDB" id="A0A9E7JIZ0"/>
<keyword evidence="5" id="KW-1185">Reference proteome</keyword>
<dbReference type="Pfam" id="PF12854">
    <property type="entry name" value="PPR_1"/>
    <property type="match status" value="1"/>
</dbReference>
<dbReference type="InterPro" id="IPR046848">
    <property type="entry name" value="E_motif"/>
</dbReference>
<dbReference type="Pfam" id="PF20431">
    <property type="entry name" value="E_motif"/>
    <property type="match status" value="1"/>
</dbReference>
<dbReference type="PANTHER" id="PTHR47926">
    <property type="entry name" value="PENTATRICOPEPTIDE REPEAT-CONTAINING PROTEIN"/>
    <property type="match status" value="1"/>
</dbReference>
<evidence type="ECO:0000256" key="1">
    <source>
        <dbReference type="ARBA" id="ARBA00006643"/>
    </source>
</evidence>
<dbReference type="Pfam" id="PF13041">
    <property type="entry name" value="PPR_2"/>
    <property type="match status" value="2"/>
</dbReference>
<dbReference type="InterPro" id="IPR002347">
    <property type="entry name" value="SDR_fam"/>
</dbReference>
<dbReference type="GO" id="GO:0009451">
    <property type="term" value="P:RNA modification"/>
    <property type="evidence" value="ECO:0007669"/>
    <property type="project" value="InterPro"/>
</dbReference>
<dbReference type="InterPro" id="IPR002885">
    <property type="entry name" value="PPR_rpt"/>
</dbReference>
<dbReference type="Proteomes" id="UP001055439">
    <property type="component" value="Chromosome 10"/>
</dbReference>
<dbReference type="Pfam" id="PF20430">
    <property type="entry name" value="Eplus_motif"/>
    <property type="match status" value="1"/>
</dbReference>
<organism evidence="4 5">
    <name type="scientific">Musa troglodytarum</name>
    <name type="common">fe'i banana</name>
    <dbReference type="NCBI Taxonomy" id="320322"/>
    <lineage>
        <taxon>Eukaryota</taxon>
        <taxon>Viridiplantae</taxon>
        <taxon>Streptophyta</taxon>
        <taxon>Embryophyta</taxon>
        <taxon>Tracheophyta</taxon>
        <taxon>Spermatophyta</taxon>
        <taxon>Magnoliopsida</taxon>
        <taxon>Liliopsida</taxon>
        <taxon>Zingiberales</taxon>
        <taxon>Musaceae</taxon>
        <taxon>Musa</taxon>
    </lineage>
</organism>
<dbReference type="Pfam" id="PF01535">
    <property type="entry name" value="PPR"/>
    <property type="match status" value="2"/>
</dbReference>
<dbReference type="SUPFAM" id="SSF51735">
    <property type="entry name" value="NAD(P)-binding Rossmann-fold domains"/>
    <property type="match status" value="1"/>
</dbReference>
<dbReference type="InterPro" id="IPR032867">
    <property type="entry name" value="DYW_dom"/>
</dbReference>
<dbReference type="NCBIfam" id="TIGR00756">
    <property type="entry name" value="PPR"/>
    <property type="match status" value="6"/>
</dbReference>
<evidence type="ECO:0000256" key="2">
    <source>
        <dbReference type="ARBA" id="ARBA00022737"/>
    </source>
</evidence>
<dbReference type="InterPro" id="IPR036291">
    <property type="entry name" value="NAD(P)-bd_dom_sf"/>
</dbReference>
<gene>
    <name evidence="4" type="ORF">MUK42_05220</name>
</gene>
<accession>A0A9E7JIZ0</accession>
<sequence length="1005" mass="111119">MGIFSLVTGLPGPSGFGSSSTAEQVTEGVDASNLTVIITGGASGIGAETARVFALRGAHVIIAARNMEAATDAKQLILKTIPSARVDLLELDLSSLKSVRAFSDKFLSMDLPLNVLIFDVSALTSTPLRDCRNNAGVMFCPHQLSEDGTEMQFATNHIGHFQLTNLLLEKMKSTARKTGIEGRIVNLSSVAHIYTYEDGIRYSGKKAYGQSKLANILHANELSRRLQVLWRSNVLNPLHLVLQKLSRAIRCDRKREQIKLSSTSSSFSEPSCFLAGMLKMVTYILWKNVPQGAATTCYVALHPSVKGVTGKYFVDCNEAKPSALAGDETLARRLWDFSEKLAVEIERGEEARVRDTNHNYRRRRPALALLPRRDPTTLLLRCAGDLTMRQLLQLHAHLITSPPPPDAVDPNVVAVKLICAAAARSNPRHAALVFSALSAPNLIAWNSLLRALALHHLHPVALRHFRRILAAGSPLPDEFTFTSVLKACAGLLSRSDGEMAHALVLTRGFDSNLFVRNSLIDMYFKFGRPEDARRLFDEMITKDVVSWNTLVSGYCSCGDIAMARKVFDRMPERSTVSWSAMIAGHARSGNLGAAREVFDQATEKSVGCWNAMISAYAQNEKFSEAIALFRRMLQIRMVQPNEVTLVSVLSACAHLGALDLGRWIDGFIKRRAMGLSLFLGNALSDMYAKCGCVAEARSVFNKMAERDVVSWSIIITASAMHGHAEEAISGFHRMLESGVKPNDITFMGILSACTHAGLVDAGLCYFDMMTEEFEIVPKVEHYGCVVDLLSRAGRLDEAEDLINSMQVAPNVIVWGALLGGCRIYKDINRGERVVRHILELDPGHSGGNVYLANMYVSMGRLEDAAKFRLMMREKRVVKTPGCSWIEVDNMVHEFFMGDRSHPQSEKIYSMISTLSLRMKLAGYVPNTSLVSQSIDEEEKENVLSMHSEKLAVAFGLISTKDGTTIRVVKNLRVCNDCHEAMKVISRIASREIVLRDRSRFHHFKE</sequence>
<dbReference type="Gene3D" id="3.40.50.720">
    <property type="entry name" value="NAD(P)-binding Rossmann-like Domain"/>
    <property type="match status" value="1"/>
</dbReference>
<dbReference type="InterPro" id="IPR046960">
    <property type="entry name" value="PPR_At4g14850-like_plant"/>
</dbReference>
<dbReference type="Gene3D" id="1.25.40.10">
    <property type="entry name" value="Tetratricopeptide repeat domain"/>
    <property type="match status" value="4"/>
</dbReference>
<dbReference type="OrthoDB" id="185373at2759"/>
<keyword evidence="2" id="KW-0677">Repeat</keyword>
<dbReference type="FunFam" id="1.25.40.10:FF:000690">
    <property type="entry name" value="Pentatricopeptide repeat-containing protein"/>
    <property type="match status" value="1"/>
</dbReference>
<dbReference type="PANTHER" id="PTHR47926:SF463">
    <property type="entry name" value="PENTATRICOPEPTIDE REPEAT-CONTAINING PROTEIN"/>
    <property type="match status" value="1"/>
</dbReference>
<feature type="non-terminal residue" evidence="4">
    <location>
        <position position="1005"/>
    </location>
</feature>
<evidence type="ECO:0000313" key="5">
    <source>
        <dbReference type="Proteomes" id="UP001055439"/>
    </source>
</evidence>
<dbReference type="FunFam" id="1.25.40.10:FF:000333">
    <property type="entry name" value="Pentatricopeptide repeat-containing protein"/>
    <property type="match status" value="1"/>
</dbReference>
<dbReference type="GO" id="GO:0003729">
    <property type="term" value="F:mRNA binding"/>
    <property type="evidence" value="ECO:0007669"/>
    <property type="project" value="UniProtKB-ARBA"/>
</dbReference>
<reference evidence="4" key="1">
    <citation type="submission" date="2022-05" db="EMBL/GenBank/DDBJ databases">
        <title>The Musa troglodytarum L. genome provides insights into the mechanism of non-climacteric behaviour and enrichment of carotenoids.</title>
        <authorList>
            <person name="Wang J."/>
        </authorList>
    </citation>
    <scope>NUCLEOTIDE SEQUENCE</scope>
    <source>
        <tissue evidence="4">Leaf</tissue>
    </source>
</reference>
<dbReference type="SUPFAM" id="SSF48452">
    <property type="entry name" value="TPR-like"/>
    <property type="match status" value="1"/>
</dbReference>
<dbReference type="PRINTS" id="PR00081">
    <property type="entry name" value="GDHRDH"/>
</dbReference>
<dbReference type="GO" id="GO:0008270">
    <property type="term" value="F:zinc ion binding"/>
    <property type="evidence" value="ECO:0007669"/>
    <property type="project" value="InterPro"/>
</dbReference>
<dbReference type="Pfam" id="PF14432">
    <property type="entry name" value="DYW_deaminase"/>
    <property type="match status" value="1"/>
</dbReference>
<evidence type="ECO:0000313" key="4">
    <source>
        <dbReference type="EMBL" id="URD82875.1"/>
    </source>
</evidence>
<comment type="similarity">
    <text evidence="1">Belongs to the PPR family. PCMP-H subfamily.</text>
</comment>
<protein>
    <submittedName>
        <fullName evidence="4">PPR repeat</fullName>
    </submittedName>
</protein>
<dbReference type="EMBL" id="CP097503">
    <property type="protein sequence ID" value="URD82875.1"/>
    <property type="molecule type" value="Genomic_DNA"/>
</dbReference>
<proteinExistence type="inferred from homology"/>